<dbReference type="SUPFAM" id="SSF53613">
    <property type="entry name" value="Ribokinase-like"/>
    <property type="match status" value="1"/>
</dbReference>
<dbReference type="AlphaFoldDB" id="Q029Q6"/>
<dbReference type="InterPro" id="IPR029056">
    <property type="entry name" value="Ribokinase-like"/>
</dbReference>
<dbReference type="HOGENOM" id="CLU_020520_0_0_0"/>
<gene>
    <name evidence="8" type="ordered locus">Acid_1226</name>
</gene>
<dbReference type="GO" id="GO:0008902">
    <property type="term" value="F:hydroxymethylpyrimidine kinase activity"/>
    <property type="evidence" value="ECO:0007669"/>
    <property type="project" value="UniProtKB-EC"/>
</dbReference>
<dbReference type="GO" id="GO:0009228">
    <property type="term" value="P:thiamine biosynthetic process"/>
    <property type="evidence" value="ECO:0007669"/>
    <property type="project" value="InterPro"/>
</dbReference>
<dbReference type="InParanoid" id="Q029Q6"/>
<dbReference type="eggNOG" id="COG0351">
    <property type="taxonomic scope" value="Bacteria"/>
</dbReference>
<dbReference type="Pfam" id="PF08543">
    <property type="entry name" value="Phos_pyr_kin"/>
    <property type="match status" value="1"/>
</dbReference>
<keyword evidence="6" id="KW-0067">ATP-binding</keyword>
<dbReference type="EMBL" id="CP000473">
    <property type="protein sequence ID" value="ABJ82220.1"/>
    <property type="molecule type" value="Genomic_DNA"/>
</dbReference>
<dbReference type="STRING" id="234267.Acid_1226"/>
<dbReference type="InterPro" id="IPR004399">
    <property type="entry name" value="HMP/HMP-P_kinase_dom"/>
</dbReference>
<sequence>MKAAALTIAGSDPSGGAGIQADLKTFHQFGVYGEAVITLVTVQNTVRVSRVEVMPEALVLEQIAAVVEDIPPGAAKTGALGSAGMVAAVAGAAAGFGFPLVVDPVMVSKHGLPLLPGDAVGAIRELLLPQAALITPNVPEAEALTGITISGVVEMRAAACRLREMGARAVLIKGGHLEGEAIDLLLDGGEWYVFEGKRVDTRHTHGTGCTYSAAITAGLALGLGMAEAVGKAKRFIQEAIRTNPGLGSGCGPVNHHARTEAE</sequence>
<dbReference type="FunCoup" id="Q029Q6">
    <property type="interactions" value="532"/>
</dbReference>
<reference evidence="8" key="1">
    <citation type="submission" date="2006-10" db="EMBL/GenBank/DDBJ databases">
        <title>Complete sequence of Solibacter usitatus Ellin6076.</title>
        <authorList>
            <consortium name="US DOE Joint Genome Institute"/>
            <person name="Copeland A."/>
            <person name="Lucas S."/>
            <person name="Lapidus A."/>
            <person name="Barry K."/>
            <person name="Detter J.C."/>
            <person name="Glavina del Rio T."/>
            <person name="Hammon N."/>
            <person name="Israni S."/>
            <person name="Dalin E."/>
            <person name="Tice H."/>
            <person name="Pitluck S."/>
            <person name="Thompson L.S."/>
            <person name="Brettin T."/>
            <person name="Bruce D."/>
            <person name="Han C."/>
            <person name="Tapia R."/>
            <person name="Gilna P."/>
            <person name="Schmutz J."/>
            <person name="Larimer F."/>
            <person name="Land M."/>
            <person name="Hauser L."/>
            <person name="Kyrpides N."/>
            <person name="Mikhailova N."/>
            <person name="Janssen P.H."/>
            <person name="Kuske C.R."/>
            <person name="Richardson P."/>
        </authorList>
    </citation>
    <scope>NUCLEOTIDE SEQUENCE</scope>
    <source>
        <strain evidence="8">Ellin6076</strain>
    </source>
</reference>
<name>Q029Q6_SOLUE</name>
<dbReference type="Gene3D" id="3.40.1190.20">
    <property type="match status" value="1"/>
</dbReference>
<evidence type="ECO:0000256" key="3">
    <source>
        <dbReference type="ARBA" id="ARBA00022679"/>
    </source>
</evidence>
<keyword evidence="5 8" id="KW-0418">Kinase</keyword>
<evidence type="ECO:0000256" key="4">
    <source>
        <dbReference type="ARBA" id="ARBA00022741"/>
    </source>
</evidence>
<protein>
    <recommendedName>
        <fullName evidence="2">hydroxymethylpyrimidine kinase</fullName>
        <ecNumber evidence="2">2.7.1.49</ecNumber>
    </recommendedName>
</protein>
<keyword evidence="4" id="KW-0547">Nucleotide-binding</keyword>
<evidence type="ECO:0000256" key="1">
    <source>
        <dbReference type="ARBA" id="ARBA00004948"/>
    </source>
</evidence>
<feature type="domain" description="Pyridoxamine kinase/Phosphomethylpyrimidine kinase" evidence="7">
    <location>
        <begin position="12"/>
        <end position="254"/>
    </location>
</feature>
<proteinExistence type="predicted"/>
<dbReference type="NCBIfam" id="TIGR00097">
    <property type="entry name" value="HMP-P_kinase"/>
    <property type="match status" value="1"/>
</dbReference>
<dbReference type="KEGG" id="sus:Acid_1226"/>
<evidence type="ECO:0000259" key="7">
    <source>
        <dbReference type="Pfam" id="PF08543"/>
    </source>
</evidence>
<dbReference type="CDD" id="cd01169">
    <property type="entry name" value="HMPP_kinase"/>
    <property type="match status" value="1"/>
</dbReference>
<accession>Q029Q6</accession>
<organism evidence="8">
    <name type="scientific">Solibacter usitatus (strain Ellin6076)</name>
    <dbReference type="NCBI Taxonomy" id="234267"/>
    <lineage>
        <taxon>Bacteria</taxon>
        <taxon>Pseudomonadati</taxon>
        <taxon>Acidobacteriota</taxon>
        <taxon>Terriglobia</taxon>
        <taxon>Bryobacterales</taxon>
        <taxon>Solibacteraceae</taxon>
        <taxon>Candidatus Solibacter</taxon>
    </lineage>
</organism>
<dbReference type="EC" id="2.7.1.49" evidence="2"/>
<dbReference type="PANTHER" id="PTHR20858">
    <property type="entry name" value="PHOSPHOMETHYLPYRIMIDINE KINASE"/>
    <property type="match status" value="1"/>
</dbReference>
<dbReference type="GO" id="GO:0008972">
    <property type="term" value="F:phosphomethylpyrimidine kinase activity"/>
    <property type="evidence" value="ECO:0007669"/>
    <property type="project" value="InterPro"/>
</dbReference>
<evidence type="ECO:0000313" key="8">
    <source>
        <dbReference type="EMBL" id="ABJ82220.1"/>
    </source>
</evidence>
<evidence type="ECO:0000256" key="2">
    <source>
        <dbReference type="ARBA" id="ARBA00012135"/>
    </source>
</evidence>
<dbReference type="FunFam" id="3.40.1190.20:FF:000003">
    <property type="entry name" value="Phosphomethylpyrimidine kinase ThiD"/>
    <property type="match status" value="1"/>
</dbReference>
<dbReference type="PANTHER" id="PTHR20858:SF17">
    <property type="entry name" value="HYDROXYMETHYLPYRIMIDINE_PHOSPHOMETHYLPYRIMIDINE KINASE THI20-RELATED"/>
    <property type="match status" value="1"/>
</dbReference>
<evidence type="ECO:0000256" key="5">
    <source>
        <dbReference type="ARBA" id="ARBA00022777"/>
    </source>
</evidence>
<dbReference type="OrthoDB" id="9810880at2"/>
<comment type="pathway">
    <text evidence="1">Cofactor biosynthesis; thiamine diphosphate biosynthesis.</text>
</comment>
<dbReference type="GO" id="GO:0005829">
    <property type="term" value="C:cytosol"/>
    <property type="evidence" value="ECO:0007669"/>
    <property type="project" value="TreeGrafter"/>
</dbReference>
<keyword evidence="3 8" id="KW-0808">Transferase</keyword>
<evidence type="ECO:0000256" key="6">
    <source>
        <dbReference type="ARBA" id="ARBA00022840"/>
    </source>
</evidence>
<dbReference type="InterPro" id="IPR013749">
    <property type="entry name" value="PM/HMP-P_kinase-1"/>
</dbReference>
<dbReference type="GO" id="GO:0005524">
    <property type="term" value="F:ATP binding"/>
    <property type="evidence" value="ECO:0007669"/>
    <property type="project" value="UniProtKB-KW"/>
</dbReference>